<dbReference type="Pfam" id="PF13456">
    <property type="entry name" value="RVT_3"/>
    <property type="match status" value="1"/>
</dbReference>
<feature type="domain" description="Reverse transcriptase" evidence="1">
    <location>
        <begin position="15"/>
        <end position="110"/>
    </location>
</feature>
<dbReference type="InterPro" id="IPR036397">
    <property type="entry name" value="RNaseH_sf"/>
</dbReference>
<gene>
    <name evidence="3" type="ORF">EPI10_032304</name>
</gene>
<accession>A0A5B6X4B5</accession>
<dbReference type="GO" id="GO:0003676">
    <property type="term" value="F:nucleic acid binding"/>
    <property type="evidence" value="ECO:0007669"/>
    <property type="project" value="InterPro"/>
</dbReference>
<reference evidence="3" key="1">
    <citation type="submission" date="2019-08" db="EMBL/GenBank/DDBJ databases">
        <authorList>
            <person name="Liu F."/>
        </authorList>
    </citation>
    <scope>NUCLEOTIDE SEQUENCE [LARGE SCALE GENOMIC DNA]</scope>
    <source>
        <strain evidence="3">PA1801</strain>
        <tissue evidence="3">Leaf</tissue>
    </source>
</reference>
<dbReference type="GO" id="GO:0004523">
    <property type="term" value="F:RNA-DNA hybrid ribonuclease activity"/>
    <property type="evidence" value="ECO:0007669"/>
    <property type="project" value="InterPro"/>
</dbReference>
<dbReference type="InterPro" id="IPR012337">
    <property type="entry name" value="RNaseH-like_sf"/>
</dbReference>
<dbReference type="Gene3D" id="3.30.420.10">
    <property type="entry name" value="Ribonuclease H-like superfamily/Ribonuclease H"/>
    <property type="match status" value="1"/>
</dbReference>
<dbReference type="AlphaFoldDB" id="A0A5B6X4B5"/>
<protein>
    <submittedName>
        <fullName evidence="3">LINE-type retrotransposon LIb DNA, Insertion at the S11 site-like protein</fullName>
    </submittedName>
</protein>
<sequence>MSLIHKEVIHFMRSKQKNRKWIVVKINLEKAYDRVCWEFIEASLKATCIPDLFNNIIMSAISNSSMQILYNGVLFPKFKLVRGIRHRCPLSPYLFVMCMEWLGHNMHSTIQREFYNFSRHRVNVRKSYIFLSKGVSEEIMKILSDILGFNREQNLESYLGIPILHERVINSTLRFVVDRVCTKLHSWEARKLSLVGRANFAQFILLTIPSYFMQSMRIPTGLCDEIEQLARQFIWGASKRERKIALVGHWSENLLWSVGDGSLINCWSDPWIPKFGHLLNHIPSRSNMERENMLSSMVSEDVVRRIMGIPPPQLEVDPDRITWAGSSKGYFSIKSAFWKIREETWNPKNDIWKLPWKIQSPQRDWISANLQNHLNLHLDGINWQYFFGMVNISNCQVPTVAVPKIGNWIQLNFDGAVKEESKFAIIRGGGWIIGYNRGVGICSVLDSKLWGILEGLTIAMDKGFNRVLIDFDSHEAGSTTKVSNSNLVRRINLRVAKLSQWSIQHISRDFNKKADSLTKIDVDNKSSTQFFEMPPRRLGCIYE</sequence>
<proteinExistence type="predicted"/>
<dbReference type="Pfam" id="PF00078">
    <property type="entry name" value="RVT_1"/>
    <property type="match status" value="1"/>
</dbReference>
<dbReference type="OrthoDB" id="1000044at2759"/>
<dbReference type="InterPro" id="IPR002156">
    <property type="entry name" value="RNaseH_domain"/>
</dbReference>
<feature type="domain" description="RNase H type-1" evidence="2">
    <location>
        <begin position="412"/>
        <end position="519"/>
    </location>
</feature>
<keyword evidence="4" id="KW-1185">Reference proteome</keyword>
<evidence type="ECO:0000259" key="2">
    <source>
        <dbReference type="Pfam" id="PF13456"/>
    </source>
</evidence>
<evidence type="ECO:0000259" key="1">
    <source>
        <dbReference type="Pfam" id="PF00078"/>
    </source>
</evidence>
<evidence type="ECO:0000313" key="3">
    <source>
        <dbReference type="EMBL" id="KAA3488563.1"/>
    </source>
</evidence>
<dbReference type="PANTHER" id="PTHR33116">
    <property type="entry name" value="REVERSE TRANSCRIPTASE ZINC-BINDING DOMAIN-CONTAINING PROTEIN-RELATED-RELATED"/>
    <property type="match status" value="1"/>
</dbReference>
<dbReference type="SUPFAM" id="SSF53098">
    <property type="entry name" value="Ribonuclease H-like"/>
    <property type="match status" value="1"/>
</dbReference>
<organism evidence="3 4">
    <name type="scientific">Gossypium australe</name>
    <dbReference type="NCBI Taxonomy" id="47621"/>
    <lineage>
        <taxon>Eukaryota</taxon>
        <taxon>Viridiplantae</taxon>
        <taxon>Streptophyta</taxon>
        <taxon>Embryophyta</taxon>
        <taxon>Tracheophyta</taxon>
        <taxon>Spermatophyta</taxon>
        <taxon>Magnoliopsida</taxon>
        <taxon>eudicotyledons</taxon>
        <taxon>Gunneridae</taxon>
        <taxon>Pentapetalae</taxon>
        <taxon>rosids</taxon>
        <taxon>malvids</taxon>
        <taxon>Malvales</taxon>
        <taxon>Malvaceae</taxon>
        <taxon>Malvoideae</taxon>
        <taxon>Gossypium</taxon>
    </lineage>
</organism>
<dbReference type="InterPro" id="IPR000477">
    <property type="entry name" value="RT_dom"/>
</dbReference>
<evidence type="ECO:0000313" key="4">
    <source>
        <dbReference type="Proteomes" id="UP000325315"/>
    </source>
</evidence>
<name>A0A5B6X4B5_9ROSI</name>
<dbReference type="Proteomes" id="UP000325315">
    <property type="component" value="Unassembled WGS sequence"/>
</dbReference>
<dbReference type="PANTHER" id="PTHR33116:SF86">
    <property type="entry name" value="REVERSE TRANSCRIPTASE DOMAIN-CONTAINING PROTEIN"/>
    <property type="match status" value="1"/>
</dbReference>
<dbReference type="EMBL" id="SMMG02000001">
    <property type="protein sequence ID" value="KAA3488563.1"/>
    <property type="molecule type" value="Genomic_DNA"/>
</dbReference>
<comment type="caution">
    <text evidence="3">The sequence shown here is derived from an EMBL/GenBank/DDBJ whole genome shotgun (WGS) entry which is preliminary data.</text>
</comment>